<evidence type="ECO:0000256" key="1">
    <source>
        <dbReference type="ARBA" id="ARBA00023016"/>
    </source>
</evidence>
<dbReference type="PANTHER" id="PTHR46733">
    <property type="entry name" value="26.5 KDA HEAT SHOCK PROTEIN, MITOCHONDRIAL"/>
    <property type="match status" value="1"/>
</dbReference>
<keyword evidence="1" id="KW-0346">Stress response</keyword>
<dbReference type="RefSeq" id="WP_380908621.1">
    <property type="nucleotide sequence ID" value="NZ_JBHTLS010000006.1"/>
</dbReference>
<protein>
    <submittedName>
        <fullName evidence="6">Hsp20/alpha crystallin family protein</fullName>
    </submittedName>
</protein>
<dbReference type="InterPro" id="IPR044587">
    <property type="entry name" value="HSP21-like"/>
</dbReference>
<gene>
    <name evidence="6" type="ORF">ACFQ24_01475</name>
</gene>
<dbReference type="InterPro" id="IPR002068">
    <property type="entry name" value="A-crystallin/Hsp20_dom"/>
</dbReference>
<dbReference type="EMBL" id="JBHTLS010000006">
    <property type="protein sequence ID" value="MFD1103588.1"/>
    <property type="molecule type" value="Genomic_DNA"/>
</dbReference>
<comment type="caution">
    <text evidence="6">The sequence shown here is derived from an EMBL/GenBank/DDBJ whole genome shotgun (WGS) entry which is preliminary data.</text>
</comment>
<feature type="region of interest" description="Disordered" evidence="4">
    <location>
        <begin position="1"/>
        <end position="26"/>
    </location>
</feature>
<dbReference type="PANTHER" id="PTHR46733:SF4">
    <property type="entry name" value="HEAT SHOCK PROTEIN 21, CHLOROPLASTIC"/>
    <property type="match status" value="1"/>
</dbReference>
<organism evidence="6 7">
    <name type="scientific">Sphingobium olei</name>
    <dbReference type="NCBI Taxonomy" id="420955"/>
    <lineage>
        <taxon>Bacteria</taxon>
        <taxon>Pseudomonadati</taxon>
        <taxon>Pseudomonadota</taxon>
        <taxon>Alphaproteobacteria</taxon>
        <taxon>Sphingomonadales</taxon>
        <taxon>Sphingomonadaceae</taxon>
        <taxon>Sphingobium</taxon>
    </lineage>
</organism>
<sequence>MNDTTSVPTRKAASPTPIRNASPFGAPMDWLRSEIDQLFENFGQPGQSIFNFGRQGGSMPVPAVELVEDEKGYKLTAELPGLTEQDIEVSVAGDVLTITGEKKEDSKREEKGVLISERRYGSFHRQVPLPPDVDQEAITAEFKDGVLNVVLGKDQNVAARSRKIEIGKG</sequence>
<comment type="similarity">
    <text evidence="2 3">Belongs to the small heat shock protein (HSP20) family.</text>
</comment>
<evidence type="ECO:0000313" key="7">
    <source>
        <dbReference type="Proteomes" id="UP001597203"/>
    </source>
</evidence>
<evidence type="ECO:0000256" key="4">
    <source>
        <dbReference type="SAM" id="MobiDB-lite"/>
    </source>
</evidence>
<dbReference type="SUPFAM" id="SSF49764">
    <property type="entry name" value="HSP20-like chaperones"/>
    <property type="match status" value="1"/>
</dbReference>
<name>A0ABW3NWR8_9SPHN</name>
<evidence type="ECO:0000313" key="6">
    <source>
        <dbReference type="EMBL" id="MFD1103588.1"/>
    </source>
</evidence>
<dbReference type="Proteomes" id="UP001597203">
    <property type="component" value="Unassembled WGS sequence"/>
</dbReference>
<evidence type="ECO:0000256" key="3">
    <source>
        <dbReference type="RuleBase" id="RU003616"/>
    </source>
</evidence>
<dbReference type="PROSITE" id="PS01031">
    <property type="entry name" value="SHSP"/>
    <property type="match status" value="1"/>
</dbReference>
<dbReference type="InterPro" id="IPR008978">
    <property type="entry name" value="HSP20-like_chaperone"/>
</dbReference>
<evidence type="ECO:0000256" key="2">
    <source>
        <dbReference type="PROSITE-ProRule" id="PRU00285"/>
    </source>
</evidence>
<reference evidence="7" key="1">
    <citation type="journal article" date="2019" name="Int. J. Syst. Evol. Microbiol.">
        <title>The Global Catalogue of Microorganisms (GCM) 10K type strain sequencing project: providing services to taxonomists for standard genome sequencing and annotation.</title>
        <authorList>
            <consortium name="The Broad Institute Genomics Platform"/>
            <consortium name="The Broad Institute Genome Sequencing Center for Infectious Disease"/>
            <person name="Wu L."/>
            <person name="Ma J."/>
        </authorList>
    </citation>
    <scope>NUCLEOTIDE SEQUENCE [LARGE SCALE GENOMIC DNA]</scope>
    <source>
        <strain evidence="7">CCUG 54329</strain>
    </source>
</reference>
<evidence type="ECO:0000259" key="5">
    <source>
        <dbReference type="PROSITE" id="PS01031"/>
    </source>
</evidence>
<dbReference type="Pfam" id="PF00011">
    <property type="entry name" value="HSP20"/>
    <property type="match status" value="1"/>
</dbReference>
<feature type="domain" description="SHSP" evidence="5">
    <location>
        <begin position="55"/>
        <end position="169"/>
    </location>
</feature>
<accession>A0ABW3NWR8</accession>
<dbReference type="CDD" id="cd06464">
    <property type="entry name" value="ACD_sHsps-like"/>
    <property type="match status" value="1"/>
</dbReference>
<dbReference type="Gene3D" id="2.60.40.790">
    <property type="match status" value="1"/>
</dbReference>
<proteinExistence type="inferred from homology"/>
<keyword evidence="7" id="KW-1185">Reference proteome</keyword>